<evidence type="ECO:0000313" key="2">
    <source>
        <dbReference type="Proteomes" id="UP000324222"/>
    </source>
</evidence>
<comment type="caution">
    <text evidence="1">The sequence shown here is derived from an EMBL/GenBank/DDBJ whole genome shotgun (WGS) entry which is preliminary data.</text>
</comment>
<dbReference type="Proteomes" id="UP000324222">
    <property type="component" value="Unassembled WGS sequence"/>
</dbReference>
<accession>A0A5B7DLN9</accession>
<sequence>MQWRKTEIYEISWLCADFRDEDSVHPSRFLVVIMTSETLSTEYCCIVSVDPSTTALRLRGLDNCISKITPALTQGKALRKFAQGEVYVNGNNNRGRISY</sequence>
<keyword evidence="2" id="KW-1185">Reference proteome</keyword>
<evidence type="ECO:0000313" key="1">
    <source>
        <dbReference type="EMBL" id="MPC22472.1"/>
    </source>
</evidence>
<gene>
    <name evidence="1" type="ORF">E2C01_015487</name>
</gene>
<dbReference type="EMBL" id="VSRR010001092">
    <property type="protein sequence ID" value="MPC22472.1"/>
    <property type="molecule type" value="Genomic_DNA"/>
</dbReference>
<protein>
    <submittedName>
        <fullName evidence="1">Uncharacterized protein</fullName>
    </submittedName>
</protein>
<organism evidence="1 2">
    <name type="scientific">Portunus trituberculatus</name>
    <name type="common">Swimming crab</name>
    <name type="synonym">Neptunus trituberculatus</name>
    <dbReference type="NCBI Taxonomy" id="210409"/>
    <lineage>
        <taxon>Eukaryota</taxon>
        <taxon>Metazoa</taxon>
        <taxon>Ecdysozoa</taxon>
        <taxon>Arthropoda</taxon>
        <taxon>Crustacea</taxon>
        <taxon>Multicrustacea</taxon>
        <taxon>Malacostraca</taxon>
        <taxon>Eumalacostraca</taxon>
        <taxon>Eucarida</taxon>
        <taxon>Decapoda</taxon>
        <taxon>Pleocyemata</taxon>
        <taxon>Brachyura</taxon>
        <taxon>Eubrachyura</taxon>
        <taxon>Portunoidea</taxon>
        <taxon>Portunidae</taxon>
        <taxon>Portuninae</taxon>
        <taxon>Portunus</taxon>
    </lineage>
</organism>
<proteinExistence type="predicted"/>
<name>A0A5B7DLN9_PORTR</name>
<reference evidence="1 2" key="1">
    <citation type="submission" date="2019-05" db="EMBL/GenBank/DDBJ databases">
        <title>Another draft genome of Portunus trituberculatus and its Hox gene families provides insights of decapod evolution.</title>
        <authorList>
            <person name="Jeong J.-H."/>
            <person name="Song I."/>
            <person name="Kim S."/>
            <person name="Choi T."/>
            <person name="Kim D."/>
            <person name="Ryu S."/>
            <person name="Kim W."/>
        </authorList>
    </citation>
    <scope>NUCLEOTIDE SEQUENCE [LARGE SCALE GENOMIC DNA]</scope>
    <source>
        <tissue evidence="1">Muscle</tissue>
    </source>
</reference>
<dbReference type="AlphaFoldDB" id="A0A5B7DLN9"/>